<dbReference type="OrthoDB" id="9996779at2759"/>
<evidence type="ECO:0000256" key="3">
    <source>
        <dbReference type="SAM" id="MobiDB-lite"/>
    </source>
</evidence>
<dbReference type="GO" id="GO:0000978">
    <property type="term" value="F:RNA polymerase II cis-regulatory region sequence-specific DNA binding"/>
    <property type="evidence" value="ECO:0007669"/>
    <property type="project" value="TreeGrafter"/>
</dbReference>
<comment type="caution">
    <text evidence="5">The sequence shown here is derived from an EMBL/GenBank/DDBJ whole genome shotgun (WGS) entry which is preliminary data.</text>
</comment>
<dbReference type="InterPro" id="IPR007604">
    <property type="entry name" value="CP2"/>
</dbReference>
<comment type="subcellular location">
    <subcellularLocation>
        <location evidence="2">Nucleus</location>
    </subcellularLocation>
</comment>
<dbReference type="FunFam" id="1.10.150.50:FF:000073">
    <property type="entry name" value="Gemini, isoform C"/>
    <property type="match status" value="1"/>
</dbReference>
<reference evidence="5 6" key="1">
    <citation type="journal article" date="2015" name="Nat. Commun.">
        <title>Lucilia cuprina genome unlocks parasitic fly biology to underpin future interventions.</title>
        <authorList>
            <person name="Anstead C.A."/>
            <person name="Korhonen P.K."/>
            <person name="Young N.D."/>
            <person name="Hall R.S."/>
            <person name="Jex A.R."/>
            <person name="Murali S.C."/>
            <person name="Hughes D.S."/>
            <person name="Lee S.F."/>
            <person name="Perry T."/>
            <person name="Stroehlein A.J."/>
            <person name="Ansell B.R."/>
            <person name="Breugelmans B."/>
            <person name="Hofmann A."/>
            <person name="Qu J."/>
            <person name="Dugan S."/>
            <person name="Lee S.L."/>
            <person name="Chao H."/>
            <person name="Dinh H."/>
            <person name="Han Y."/>
            <person name="Doddapaneni H.V."/>
            <person name="Worley K.C."/>
            <person name="Muzny D.M."/>
            <person name="Ioannidis P."/>
            <person name="Waterhouse R.M."/>
            <person name="Zdobnov E.M."/>
            <person name="James P.J."/>
            <person name="Bagnall N.H."/>
            <person name="Kotze A.C."/>
            <person name="Gibbs R.A."/>
            <person name="Richards S."/>
            <person name="Batterham P."/>
            <person name="Gasser R.B."/>
        </authorList>
    </citation>
    <scope>NUCLEOTIDE SEQUENCE [LARGE SCALE GENOMIC DNA]</scope>
    <source>
        <strain evidence="5 6">LS</strain>
        <tissue evidence="5">Full body</tissue>
    </source>
</reference>
<dbReference type="Gene3D" id="1.10.150.50">
    <property type="entry name" value="Transcription Factor, Ets-1"/>
    <property type="match status" value="1"/>
</dbReference>
<dbReference type="STRING" id="7375.A0A0L0BPC0"/>
<evidence type="ECO:0000256" key="2">
    <source>
        <dbReference type="PROSITE-ProRule" id="PRU01313"/>
    </source>
</evidence>
<protein>
    <recommendedName>
        <fullName evidence="4">Grh/CP2 DB domain-containing protein</fullName>
    </recommendedName>
</protein>
<dbReference type="PANTHER" id="PTHR11037:SF21">
    <property type="entry name" value="GEMINI, ISOFORM C"/>
    <property type="match status" value="1"/>
</dbReference>
<dbReference type="InterPro" id="IPR041418">
    <property type="entry name" value="SAM_3"/>
</dbReference>
<evidence type="ECO:0000313" key="6">
    <source>
        <dbReference type="Proteomes" id="UP000037069"/>
    </source>
</evidence>
<evidence type="ECO:0000313" key="5">
    <source>
        <dbReference type="EMBL" id="KNC21861.1"/>
    </source>
</evidence>
<proteinExistence type="inferred from homology"/>
<dbReference type="GO" id="GO:0005634">
    <property type="term" value="C:nucleus"/>
    <property type="evidence" value="ECO:0007669"/>
    <property type="project" value="UniProtKB-SubCell"/>
</dbReference>
<feature type="compositionally biased region" description="Low complexity" evidence="3">
    <location>
        <begin position="333"/>
        <end position="348"/>
    </location>
</feature>
<name>A0A0L0BPC0_LUCCU</name>
<keyword evidence="6" id="KW-1185">Reference proteome</keyword>
<dbReference type="PANTHER" id="PTHR11037">
    <property type="entry name" value="TRANSCRIPTION FACTOR CP2"/>
    <property type="match status" value="1"/>
</dbReference>
<gene>
    <name evidence="5" type="ORF">FF38_03186</name>
</gene>
<sequence>MALSLVASLPHHQSSYFDIQSFLDPYSLETHNDTQTISNYTSSNQSLNQQQHMQHQRSTKFVLNNYHNNNNNDLMEFNNSSNNLQPTSVLQQHNSQITTNIAQQLSNTTNRNLMNGFHHQHFGAEYEPVITFVDSPPNSEESWPDDQSKDSPGPQIIDVQTIYSNSGSRKRRMDWDPLDIAQSESTASTQTGELPAKISTHQLLEKDKYKKERLSSGRGTWSDDIGFILNAEFNSNSYLNNESFMTFASGLPTALKQEPQTDQLKINKSSLNIHQQDPGNLNISTKNDKTLTTTVAVAAAALTPAGGGHIETTTEKVNKNDLIDSHHCSILDQNTNENKGNNQNSNDQARNSSMTHQLLTVVDASKIEQIPTVRDATATSTTSNCDDYKFQYILGAATSIATKNNEDTLTYLNQGQSYEIKLKKIGDLSLYRDKILKSVIKICFHERRLQYMEREQMQQWQASRPGERIIEVDLPLSYGLCHVSQPLNPNYLNTVEILWDPLKEVGVYIKVNCISTEFTPKKHGGEKGVPFRLQIETYVESSNTNNLNNNNTVAAGTKSPLGVAAGNSPSQAGNLTPNSSVLSLGVAKHPIHAAACQIKVFKLKGADRKHKQDREKIQKRPQSEQDKFQPSYECTIMTDIPLELIAPTTNTNTNGCFSPEYMKVWPNSPVHMPKYDGIIPFTSASPNANASPIAINSVSSTNSTNLKIMDPNSMVNASNMLSDIDEYNPITIMPESTPAQVTHWLTYHRLTSYLSTFAHFSGADIMRMSKEDLIQICGLADGIRMFNILRAKAITPRLTFYVSLDGNNFNAVYLISNTSKELSQKLFKLPGFYEIVAKSSTHNGGPVPATGGGNNSLMDNSTPFHAWGMHSKYSGSGSNIFNDVNNKSLIYVTGPAGIHVAVTDEVLNNEIRDGSLYGLEVQNGKVIMKLINKNEN</sequence>
<dbReference type="InterPro" id="IPR013761">
    <property type="entry name" value="SAM/pointed_sf"/>
</dbReference>
<dbReference type="Pfam" id="PF18016">
    <property type="entry name" value="SAM_3"/>
    <property type="match status" value="1"/>
</dbReference>
<keyword evidence="2" id="KW-0238">DNA-binding</keyword>
<feature type="domain" description="Grh/CP2 DB" evidence="4">
    <location>
        <begin position="386"/>
        <end position="662"/>
    </location>
</feature>
<evidence type="ECO:0000256" key="1">
    <source>
        <dbReference type="ARBA" id="ARBA00010852"/>
    </source>
</evidence>
<dbReference type="EMBL" id="JRES01001578">
    <property type="protein sequence ID" value="KNC21861.1"/>
    <property type="molecule type" value="Genomic_DNA"/>
</dbReference>
<dbReference type="SUPFAM" id="SSF47769">
    <property type="entry name" value="SAM/Pointed domain"/>
    <property type="match status" value="1"/>
</dbReference>
<dbReference type="OMA" id="FNDFDQM"/>
<accession>A0A0L0BPC0</accession>
<feature type="compositionally biased region" description="Basic and acidic residues" evidence="3">
    <location>
        <begin position="607"/>
        <end position="627"/>
    </location>
</feature>
<dbReference type="AlphaFoldDB" id="A0A0L0BPC0"/>
<comment type="similarity">
    <text evidence="1">Belongs to the grh/CP2 family. CP2 subfamily.</text>
</comment>
<feature type="region of interest" description="Disordered" evidence="3">
    <location>
        <begin position="607"/>
        <end position="628"/>
    </location>
</feature>
<feature type="region of interest" description="Disordered" evidence="3">
    <location>
        <begin position="132"/>
        <end position="156"/>
    </location>
</feature>
<dbReference type="InterPro" id="IPR040167">
    <property type="entry name" value="TF_CP2-like"/>
</dbReference>
<dbReference type="Proteomes" id="UP000037069">
    <property type="component" value="Unassembled WGS sequence"/>
</dbReference>
<keyword evidence="2" id="KW-0539">Nucleus</keyword>
<dbReference type="CDD" id="cd09537">
    <property type="entry name" value="SAM_CP2-like"/>
    <property type="match status" value="1"/>
</dbReference>
<dbReference type="GO" id="GO:0001228">
    <property type="term" value="F:DNA-binding transcription activator activity, RNA polymerase II-specific"/>
    <property type="evidence" value="ECO:0007669"/>
    <property type="project" value="TreeGrafter"/>
</dbReference>
<organism evidence="5 6">
    <name type="scientific">Lucilia cuprina</name>
    <name type="common">Green bottle fly</name>
    <name type="synonym">Australian sheep blowfly</name>
    <dbReference type="NCBI Taxonomy" id="7375"/>
    <lineage>
        <taxon>Eukaryota</taxon>
        <taxon>Metazoa</taxon>
        <taxon>Ecdysozoa</taxon>
        <taxon>Arthropoda</taxon>
        <taxon>Hexapoda</taxon>
        <taxon>Insecta</taxon>
        <taxon>Pterygota</taxon>
        <taxon>Neoptera</taxon>
        <taxon>Endopterygota</taxon>
        <taxon>Diptera</taxon>
        <taxon>Brachycera</taxon>
        <taxon>Muscomorpha</taxon>
        <taxon>Oestroidea</taxon>
        <taxon>Calliphoridae</taxon>
        <taxon>Luciliinae</taxon>
        <taxon>Lucilia</taxon>
    </lineage>
</organism>
<evidence type="ECO:0000259" key="4">
    <source>
        <dbReference type="PROSITE" id="PS51968"/>
    </source>
</evidence>
<dbReference type="Pfam" id="PF04516">
    <property type="entry name" value="CP2"/>
    <property type="match status" value="2"/>
</dbReference>
<dbReference type="PROSITE" id="PS51968">
    <property type="entry name" value="GRH_CP2_DB"/>
    <property type="match status" value="1"/>
</dbReference>
<feature type="region of interest" description="Disordered" evidence="3">
    <location>
        <begin position="332"/>
        <end position="351"/>
    </location>
</feature>